<dbReference type="RefSeq" id="WP_168021952.1">
    <property type="nucleotide sequence ID" value="NZ_JAATEP010000100.1"/>
</dbReference>
<evidence type="ECO:0000313" key="2">
    <source>
        <dbReference type="Proteomes" id="UP000696294"/>
    </source>
</evidence>
<dbReference type="Proteomes" id="UP000696294">
    <property type="component" value="Unassembled WGS sequence"/>
</dbReference>
<name>A0ABX1BTQ9_9ACTN</name>
<comment type="caution">
    <text evidence="1">The sequence shown here is derived from an EMBL/GenBank/DDBJ whole genome shotgun (WGS) entry which is preliminary data.</text>
</comment>
<proteinExistence type="predicted"/>
<accession>A0ABX1BTQ9</accession>
<keyword evidence="2" id="KW-1185">Reference proteome</keyword>
<organism evidence="1 2">
    <name type="scientific">Nonomuraea composti</name>
    <dbReference type="NCBI Taxonomy" id="2720023"/>
    <lineage>
        <taxon>Bacteria</taxon>
        <taxon>Bacillati</taxon>
        <taxon>Actinomycetota</taxon>
        <taxon>Actinomycetes</taxon>
        <taxon>Streptosporangiales</taxon>
        <taxon>Streptosporangiaceae</taxon>
        <taxon>Nonomuraea</taxon>
    </lineage>
</organism>
<protein>
    <submittedName>
        <fullName evidence="1">Uncharacterized protein</fullName>
    </submittedName>
</protein>
<sequence length="304" mass="34032">MSEVWRLARDAVLPFGGPYGTVAHLRVYEPPPVLSHRAPVVIAGQFGDHTGRPLNAATGQVAAAIQRALFSSGRHFDYVEYQPTDRHERPYPCFRKASLRRRRRRRIERWLDRRSFGHDTVLTILGETGAICHTAPGPPAEEQLWAFELLGWDDDSCTLRWPPEQRRHIAADWMGTCQEYLERPAQVRLPILLGDTLVSVWPPAAYVPLLVCGPEAALQAAQIREAVAARTHQEMDLTNAFAATDERQIVLLNGQDIAADEGLLQRVVSVWDDTAHLPGWKRLSPLAGALAPARFRVIRRRAGG</sequence>
<reference evidence="1 2" key="1">
    <citation type="submission" date="2020-03" db="EMBL/GenBank/DDBJ databases">
        <title>WGS of actinomycetes isolated from Thailand.</title>
        <authorList>
            <person name="Thawai C."/>
        </authorList>
    </citation>
    <scope>NUCLEOTIDE SEQUENCE [LARGE SCALE GENOMIC DNA]</scope>
    <source>
        <strain evidence="1 2">FMUSA5-5</strain>
    </source>
</reference>
<dbReference type="EMBL" id="JAATEP010000100">
    <property type="protein sequence ID" value="NJP98643.1"/>
    <property type="molecule type" value="Genomic_DNA"/>
</dbReference>
<evidence type="ECO:0000313" key="1">
    <source>
        <dbReference type="EMBL" id="NJP98643.1"/>
    </source>
</evidence>
<gene>
    <name evidence="1" type="ORF">HCN51_56075</name>
</gene>